<organism evidence="2">
    <name type="scientific">Microbacterium sp. A8/3-1</name>
    <dbReference type="NCBI Taxonomy" id="3160749"/>
    <lineage>
        <taxon>Bacteria</taxon>
        <taxon>Bacillati</taxon>
        <taxon>Actinomycetota</taxon>
        <taxon>Actinomycetes</taxon>
        <taxon>Micrococcales</taxon>
        <taxon>Microbacteriaceae</taxon>
        <taxon>Microbacterium</taxon>
    </lineage>
</organism>
<name>A0AAU7VSV5_9MICO</name>
<keyword evidence="1" id="KW-1133">Transmembrane helix</keyword>
<sequence>MTTETKANRSDAPTRTARALNFLHRAWISELRVYSSIGRAIARRPAVPTGGTGIAHHQPVLTILIIFIVLSAVEIPILDLIVHPWPAVRIPILILGIWGLTWMIGLLCAMLMRPHAVGPDGIRIRSGLELDVPISWDDIASVAIAKRVDEPKLPRVTPTEQGAEYAERMQDETNIEIELERPVGIRLPGLRPKGGRHEVTRIRLWADDPRAFLAAARPFLLAAD</sequence>
<feature type="transmembrane region" description="Helical" evidence="1">
    <location>
        <begin position="60"/>
        <end position="78"/>
    </location>
</feature>
<reference evidence="2" key="1">
    <citation type="submission" date="2024-06" db="EMBL/GenBank/DDBJ databases">
        <title>Draft genome sequence of Microbacterium sp. strain A8/3-1, isolated from Oxytropis tragacanthoides Fisch. ex DC. Root nodules in the Altai region of Russia.</title>
        <authorList>
            <person name="Sazanova A."/>
            <person name="Guro P."/>
            <person name="Kuznetsova I."/>
            <person name="Belimov A."/>
            <person name="Safronova V."/>
        </authorList>
    </citation>
    <scope>NUCLEOTIDE SEQUENCE</scope>
    <source>
        <strain evidence="2">A8/3-1</strain>
    </source>
</reference>
<evidence type="ECO:0000256" key="1">
    <source>
        <dbReference type="SAM" id="Phobius"/>
    </source>
</evidence>
<protein>
    <recommendedName>
        <fullName evidence="3">PH domain-containing protein</fullName>
    </recommendedName>
</protein>
<proteinExistence type="predicted"/>
<feature type="transmembrane region" description="Helical" evidence="1">
    <location>
        <begin position="90"/>
        <end position="112"/>
    </location>
</feature>
<evidence type="ECO:0008006" key="3">
    <source>
        <dbReference type="Google" id="ProtNLM"/>
    </source>
</evidence>
<keyword evidence="1" id="KW-0472">Membrane</keyword>
<dbReference type="EMBL" id="CP158357">
    <property type="protein sequence ID" value="XBX77503.1"/>
    <property type="molecule type" value="Genomic_DNA"/>
</dbReference>
<accession>A0AAU7VSV5</accession>
<dbReference type="RefSeq" id="WP_350350981.1">
    <property type="nucleotide sequence ID" value="NZ_CP158357.1"/>
</dbReference>
<dbReference type="AlphaFoldDB" id="A0AAU7VSV5"/>
<evidence type="ECO:0000313" key="2">
    <source>
        <dbReference type="EMBL" id="XBX77503.1"/>
    </source>
</evidence>
<keyword evidence="1" id="KW-0812">Transmembrane</keyword>
<gene>
    <name evidence="2" type="ORF">ABS642_16530</name>
</gene>